<name>A0ABS5V2K8_9GAMM</name>
<evidence type="ECO:0000313" key="3">
    <source>
        <dbReference type="Proteomes" id="UP001195903"/>
    </source>
</evidence>
<dbReference type="EMBL" id="JAHEPS010000003">
    <property type="protein sequence ID" value="MBT1444645.1"/>
    <property type="molecule type" value="Genomic_DNA"/>
</dbReference>
<keyword evidence="3" id="KW-1185">Reference proteome</keyword>
<proteinExistence type="predicted"/>
<organism evidence="2 3">
    <name type="scientific">Shewanella jiangmenensis</name>
    <dbReference type="NCBI Taxonomy" id="2837387"/>
    <lineage>
        <taxon>Bacteria</taxon>
        <taxon>Pseudomonadati</taxon>
        <taxon>Pseudomonadota</taxon>
        <taxon>Gammaproteobacteria</taxon>
        <taxon>Alteromonadales</taxon>
        <taxon>Shewanellaceae</taxon>
        <taxon>Shewanella</taxon>
    </lineage>
</organism>
<feature type="signal peptide" evidence="1">
    <location>
        <begin position="1"/>
        <end position="17"/>
    </location>
</feature>
<dbReference type="RefSeq" id="WP_214506856.1">
    <property type="nucleotide sequence ID" value="NZ_JAHEPS010000003.1"/>
</dbReference>
<gene>
    <name evidence="2" type="ORF">KJI95_08920</name>
</gene>
<accession>A0ABS5V2K8</accession>
<evidence type="ECO:0000256" key="1">
    <source>
        <dbReference type="SAM" id="SignalP"/>
    </source>
</evidence>
<feature type="chain" id="PRO_5046739359" evidence="1">
    <location>
        <begin position="18"/>
        <end position="94"/>
    </location>
</feature>
<sequence length="94" mass="10225">MKALLLTTALLSVGAAAAPMEVITVIYRTPVDYALYQQKAEIHGYFQAELNAAIRDDARSQIDNMRSDFGDTKPLAAVTLQRQSLAIESISAPN</sequence>
<dbReference type="Proteomes" id="UP001195903">
    <property type="component" value="Unassembled WGS sequence"/>
</dbReference>
<reference evidence="2 3" key="1">
    <citation type="submission" date="2021-05" db="EMBL/GenBank/DDBJ databases">
        <title>Shewanella sp. JM162201.</title>
        <authorList>
            <person name="Xu S."/>
            <person name="Li A."/>
        </authorList>
    </citation>
    <scope>NUCLEOTIDE SEQUENCE [LARGE SCALE GENOMIC DNA]</scope>
    <source>
        <strain evidence="2 3">JM162201</strain>
    </source>
</reference>
<keyword evidence="1" id="KW-0732">Signal</keyword>
<evidence type="ECO:0000313" key="2">
    <source>
        <dbReference type="EMBL" id="MBT1444645.1"/>
    </source>
</evidence>
<comment type="caution">
    <text evidence="2">The sequence shown here is derived from an EMBL/GenBank/DDBJ whole genome shotgun (WGS) entry which is preliminary data.</text>
</comment>
<protein>
    <submittedName>
        <fullName evidence="2">Uncharacterized protein</fullName>
    </submittedName>
</protein>